<dbReference type="Gene3D" id="3.40.50.2000">
    <property type="entry name" value="Glycogen Phosphorylase B"/>
    <property type="match status" value="1"/>
</dbReference>
<organism evidence="4 5">
    <name type="scientific">Arabis alpina</name>
    <name type="common">Alpine rock-cress</name>
    <dbReference type="NCBI Taxonomy" id="50452"/>
    <lineage>
        <taxon>Eukaryota</taxon>
        <taxon>Viridiplantae</taxon>
        <taxon>Streptophyta</taxon>
        <taxon>Embryophyta</taxon>
        <taxon>Tracheophyta</taxon>
        <taxon>Spermatophyta</taxon>
        <taxon>Magnoliopsida</taxon>
        <taxon>eudicotyledons</taxon>
        <taxon>Gunneridae</taxon>
        <taxon>Pentapetalae</taxon>
        <taxon>rosids</taxon>
        <taxon>malvids</taxon>
        <taxon>Brassicales</taxon>
        <taxon>Brassicaceae</taxon>
        <taxon>Arabideae</taxon>
        <taxon>Arabis</taxon>
    </lineage>
</organism>
<dbReference type="GO" id="GO:0080043">
    <property type="term" value="F:quercetin 3-O-glucosyltransferase activity"/>
    <property type="evidence" value="ECO:0007669"/>
    <property type="project" value="TreeGrafter"/>
</dbReference>
<dbReference type="EMBL" id="CM002872">
    <property type="protein sequence ID" value="KFK36575.1"/>
    <property type="molecule type" value="Genomic_DNA"/>
</dbReference>
<feature type="compositionally biased region" description="Low complexity" evidence="3">
    <location>
        <begin position="1"/>
        <end position="22"/>
    </location>
</feature>
<evidence type="ECO:0000313" key="4">
    <source>
        <dbReference type="EMBL" id="KFK36575.1"/>
    </source>
</evidence>
<keyword evidence="2" id="KW-0328">Glycosyltransferase</keyword>
<keyword evidence="2" id="KW-0808">Transferase</keyword>
<dbReference type="AlphaFoldDB" id="A0A087H373"/>
<evidence type="ECO:0000256" key="1">
    <source>
        <dbReference type="ARBA" id="ARBA00009995"/>
    </source>
</evidence>
<dbReference type="SUPFAM" id="SSF53756">
    <property type="entry name" value="UDP-Glycosyltransferase/glycogen phosphorylase"/>
    <property type="match status" value="1"/>
</dbReference>
<protein>
    <submittedName>
        <fullName evidence="4">Uncharacterized protein</fullName>
    </submittedName>
</protein>
<gene>
    <name evidence="4" type="ordered locus">AALP_Aa4g141400</name>
</gene>
<evidence type="ECO:0000256" key="3">
    <source>
        <dbReference type="SAM" id="MobiDB-lite"/>
    </source>
</evidence>
<dbReference type="Proteomes" id="UP000029120">
    <property type="component" value="Chromosome 4"/>
</dbReference>
<accession>A0A087H373</accession>
<evidence type="ECO:0000256" key="2">
    <source>
        <dbReference type="ARBA" id="ARBA00022676"/>
    </source>
</evidence>
<dbReference type="Gramene" id="KFK36575">
    <property type="protein sequence ID" value="KFK36575"/>
    <property type="gene ID" value="AALP_AA4G141400"/>
</dbReference>
<name>A0A087H373_ARAAL</name>
<dbReference type="OrthoDB" id="5835829at2759"/>
<sequence length="205" mass="22800">MASPSLSSTPTPSTTTSPPLATVTLETSSPQPAAPATLIYATYTTVSDGFPLAFDRSLNHDQFFEGILHVFSAHVDDLLTKISSRDDSPVTCLIADTFYVWSSMICDKHNLVNVSFWTQPALVLNLYYHVDLLISNGHFKSLDNREDVIDYIPGVKAIVPKDLMSYLQVSDKDVDTNTVVYRILFKAFKDVKRADFVLCNTVQEL</sequence>
<comment type="similarity">
    <text evidence="1">Belongs to the UDP-glycosyltransferase family.</text>
</comment>
<dbReference type="PANTHER" id="PTHR11926:SF774">
    <property type="entry name" value="UDP-GLYCOSYLTRANSFERASE 85A1-RELATED"/>
    <property type="match status" value="1"/>
</dbReference>
<dbReference type="PANTHER" id="PTHR11926">
    <property type="entry name" value="GLUCOSYL/GLUCURONOSYL TRANSFERASES"/>
    <property type="match status" value="1"/>
</dbReference>
<keyword evidence="5" id="KW-1185">Reference proteome</keyword>
<evidence type="ECO:0000313" key="5">
    <source>
        <dbReference type="Proteomes" id="UP000029120"/>
    </source>
</evidence>
<feature type="region of interest" description="Disordered" evidence="3">
    <location>
        <begin position="1"/>
        <end position="29"/>
    </location>
</feature>
<dbReference type="eggNOG" id="KOG1192">
    <property type="taxonomic scope" value="Eukaryota"/>
</dbReference>
<proteinExistence type="inferred from homology"/>
<dbReference type="OMA" id="RCNESDY"/>
<dbReference type="GO" id="GO:0080044">
    <property type="term" value="F:quercetin 7-O-glucosyltransferase activity"/>
    <property type="evidence" value="ECO:0007669"/>
    <property type="project" value="TreeGrafter"/>
</dbReference>
<reference evidence="5" key="1">
    <citation type="journal article" date="2015" name="Nat. Plants">
        <title>Genome expansion of Arabis alpina linked with retrotransposition and reduced symmetric DNA methylation.</title>
        <authorList>
            <person name="Willing E.M."/>
            <person name="Rawat V."/>
            <person name="Mandakova T."/>
            <person name="Maumus F."/>
            <person name="James G.V."/>
            <person name="Nordstroem K.J."/>
            <person name="Becker C."/>
            <person name="Warthmann N."/>
            <person name="Chica C."/>
            <person name="Szarzynska B."/>
            <person name="Zytnicki M."/>
            <person name="Albani M.C."/>
            <person name="Kiefer C."/>
            <person name="Bergonzi S."/>
            <person name="Castaings L."/>
            <person name="Mateos J.L."/>
            <person name="Berns M.C."/>
            <person name="Bujdoso N."/>
            <person name="Piofczyk T."/>
            <person name="de Lorenzo L."/>
            <person name="Barrero-Sicilia C."/>
            <person name="Mateos I."/>
            <person name="Piednoel M."/>
            <person name="Hagmann J."/>
            <person name="Chen-Min-Tao R."/>
            <person name="Iglesias-Fernandez R."/>
            <person name="Schuster S.C."/>
            <person name="Alonso-Blanco C."/>
            <person name="Roudier F."/>
            <person name="Carbonero P."/>
            <person name="Paz-Ares J."/>
            <person name="Davis S.J."/>
            <person name="Pecinka A."/>
            <person name="Quesneville H."/>
            <person name="Colot V."/>
            <person name="Lysak M.A."/>
            <person name="Weigel D."/>
            <person name="Coupland G."/>
            <person name="Schneeberger K."/>
        </authorList>
    </citation>
    <scope>NUCLEOTIDE SEQUENCE [LARGE SCALE GENOMIC DNA]</scope>
    <source>
        <strain evidence="5">cv. Pajares</strain>
    </source>
</reference>